<dbReference type="CDD" id="cd00761">
    <property type="entry name" value="Glyco_tranf_GTA_type"/>
    <property type="match status" value="1"/>
</dbReference>
<name>A0A731UP53_SALET</name>
<protein>
    <submittedName>
        <fullName evidence="2">Glycosyltransferase family 2 protein</fullName>
    </submittedName>
</protein>
<keyword evidence="2" id="KW-0808">Transferase</keyword>
<dbReference type="Gene3D" id="3.90.550.10">
    <property type="entry name" value="Spore Coat Polysaccharide Biosynthesis Protein SpsA, Chain A"/>
    <property type="match status" value="1"/>
</dbReference>
<comment type="caution">
    <text evidence="2">The sequence shown here is derived from an EMBL/GenBank/DDBJ whole genome shotgun (WGS) entry which is preliminary data.</text>
</comment>
<dbReference type="AlphaFoldDB" id="A0A731UP53"/>
<dbReference type="SUPFAM" id="SSF53448">
    <property type="entry name" value="Nucleotide-diphospho-sugar transferases"/>
    <property type="match status" value="1"/>
</dbReference>
<sequence>MARNLGLSKARGELVTFFDSDDIALSYLYTDIINIMLSHGVDFCIFRGSSFDHVTQKVHEFPDYYVWEKIMGGAEFKVLTPQQEPRLARLEPSYYFGNTMISPY</sequence>
<evidence type="ECO:0000313" key="2">
    <source>
        <dbReference type="EMBL" id="HAE4776152.1"/>
    </source>
</evidence>
<dbReference type="Pfam" id="PF00535">
    <property type="entry name" value="Glycos_transf_2"/>
    <property type="match status" value="1"/>
</dbReference>
<evidence type="ECO:0000259" key="1">
    <source>
        <dbReference type="Pfam" id="PF00535"/>
    </source>
</evidence>
<accession>A0A731UP53</accession>
<dbReference type="EMBL" id="DAASBB010000042">
    <property type="protein sequence ID" value="HAE4776152.1"/>
    <property type="molecule type" value="Genomic_DNA"/>
</dbReference>
<feature type="domain" description="Glycosyltransferase 2-like" evidence="1">
    <location>
        <begin position="2"/>
        <end position="57"/>
    </location>
</feature>
<dbReference type="GO" id="GO:0016740">
    <property type="term" value="F:transferase activity"/>
    <property type="evidence" value="ECO:0007669"/>
    <property type="project" value="UniProtKB-KW"/>
</dbReference>
<reference evidence="2" key="1">
    <citation type="journal article" date="2018" name="Genome Biol.">
        <title>SKESA: strategic k-mer extension for scrupulous assemblies.</title>
        <authorList>
            <person name="Souvorov A."/>
            <person name="Agarwala R."/>
            <person name="Lipman D.J."/>
        </authorList>
    </citation>
    <scope>NUCLEOTIDE SEQUENCE</scope>
    <source>
        <strain evidence="2">M255</strain>
    </source>
</reference>
<organism evidence="2">
    <name type="scientific">Salmonella enterica subsp. enterica serovar Poona</name>
    <dbReference type="NCBI Taxonomy" id="436295"/>
    <lineage>
        <taxon>Bacteria</taxon>
        <taxon>Pseudomonadati</taxon>
        <taxon>Pseudomonadota</taxon>
        <taxon>Gammaproteobacteria</taxon>
        <taxon>Enterobacterales</taxon>
        <taxon>Enterobacteriaceae</taxon>
        <taxon>Salmonella</taxon>
    </lineage>
</organism>
<dbReference type="InterPro" id="IPR029044">
    <property type="entry name" value="Nucleotide-diphossugar_trans"/>
</dbReference>
<proteinExistence type="predicted"/>
<dbReference type="InterPro" id="IPR001173">
    <property type="entry name" value="Glyco_trans_2-like"/>
</dbReference>
<gene>
    <name evidence="2" type="ORF">G4H14_004511</name>
</gene>
<reference evidence="2" key="2">
    <citation type="submission" date="2018-07" db="EMBL/GenBank/DDBJ databases">
        <authorList>
            <consortium name="NCBI Pathogen Detection Project"/>
        </authorList>
    </citation>
    <scope>NUCLEOTIDE SEQUENCE</scope>
    <source>
        <strain evidence="2">M255</strain>
    </source>
</reference>